<feature type="domain" description="AraC effector-binding" evidence="1">
    <location>
        <begin position="10"/>
        <end position="156"/>
    </location>
</feature>
<dbReference type="SMART" id="SM00871">
    <property type="entry name" value="AraC_E_bind"/>
    <property type="match status" value="1"/>
</dbReference>
<protein>
    <submittedName>
        <fullName evidence="2">GyrI-like domain-containing protein</fullName>
    </submittedName>
</protein>
<proteinExistence type="predicted"/>
<dbReference type="RefSeq" id="WP_406830675.1">
    <property type="nucleotide sequence ID" value="NZ_CP157483.1"/>
</dbReference>
<dbReference type="EMBL" id="CP157483">
    <property type="protein sequence ID" value="XBO43245.1"/>
    <property type="molecule type" value="Genomic_DNA"/>
</dbReference>
<dbReference type="AlphaFoldDB" id="A0AAU7JSG4"/>
<gene>
    <name evidence="2" type="ORF">ABEG17_17010</name>
</gene>
<accession>A0AAU7JSG4</accession>
<reference evidence="2" key="1">
    <citation type="submission" date="2024-05" db="EMBL/GenBank/DDBJ databases">
        <authorList>
            <person name="Kim S."/>
            <person name="Heo J."/>
            <person name="Choi H."/>
            <person name="Choi Y."/>
            <person name="Kwon S.-W."/>
            <person name="Kim Y."/>
        </authorList>
    </citation>
    <scope>NUCLEOTIDE SEQUENCE</scope>
    <source>
        <strain evidence="2">KACC 23699</strain>
    </source>
</reference>
<organism evidence="2">
    <name type="scientific">Pedococcus sp. KACC 23699</name>
    <dbReference type="NCBI Taxonomy" id="3149228"/>
    <lineage>
        <taxon>Bacteria</taxon>
        <taxon>Bacillati</taxon>
        <taxon>Actinomycetota</taxon>
        <taxon>Actinomycetes</taxon>
        <taxon>Micrococcales</taxon>
        <taxon>Intrasporangiaceae</taxon>
        <taxon>Pedococcus</taxon>
    </lineage>
</organism>
<dbReference type="InterPro" id="IPR011256">
    <property type="entry name" value="Reg_factor_effector_dom_sf"/>
</dbReference>
<dbReference type="Gene3D" id="3.20.80.10">
    <property type="entry name" value="Regulatory factor, effector binding domain"/>
    <property type="match status" value="1"/>
</dbReference>
<dbReference type="SUPFAM" id="SSF55136">
    <property type="entry name" value="Probable bacterial effector-binding domain"/>
    <property type="match status" value="1"/>
</dbReference>
<evidence type="ECO:0000313" key="2">
    <source>
        <dbReference type="EMBL" id="XBO43245.1"/>
    </source>
</evidence>
<sequence>MTQDAETSGYQIETVTLHEQSVLAVHGTVQESEVGQFVGQAFERVAKVASGDGMHICGAPFARIHPAPHGALEIEAGFPVTGVGLGQGDVQADHLPGGQALRTLHRGSYAQAQLAHEALNTYASEHAMTPVGDAWEVYLDGPEVAQPRTLVVLPTRPPGDAAAAATAD</sequence>
<name>A0AAU7JSG4_9MICO</name>
<dbReference type="InterPro" id="IPR010499">
    <property type="entry name" value="AraC_E-bd"/>
</dbReference>
<evidence type="ECO:0000259" key="1">
    <source>
        <dbReference type="SMART" id="SM00871"/>
    </source>
</evidence>